<sequence length="249" mass="28533">MEKNRILNIDICSVSLDDLLKTLKKGVVVTPNVDHLVKLQRDPEFYEAYSQAEWVICDSNILNLSSRLFLGTSFKEVIPGSSFLPAYYTYHKDNEAVKIFLLGAAEGVAAEAMKRINAKTGREIVVGAMSPSFGFEKKDEECARIIETVNRSGANVLVIGVGAPKQEKWLLKYKSQLPGIDIFMALGATIDFEAGNIKRAPEWIQRLHIEWLYRIAQEPERLWRRYLIDDPAFFIMILKQRFRLYRNPF</sequence>
<evidence type="ECO:0000256" key="2">
    <source>
        <dbReference type="ARBA" id="ARBA00022679"/>
    </source>
</evidence>
<protein>
    <submittedName>
        <fullName evidence="3">Polymer biosynthesis protein, WecB/TagA/CpsF family</fullName>
    </submittedName>
</protein>
<name>A0A1G9V792_9BACT</name>
<dbReference type="PANTHER" id="PTHR34136">
    <property type="match status" value="1"/>
</dbReference>
<evidence type="ECO:0000313" key="3">
    <source>
        <dbReference type="EMBL" id="SDM68031.1"/>
    </source>
</evidence>
<dbReference type="CDD" id="cd06533">
    <property type="entry name" value="Glyco_transf_WecG_TagA"/>
    <property type="match status" value="1"/>
</dbReference>
<keyword evidence="2" id="KW-0808">Transferase</keyword>
<dbReference type="GO" id="GO:0016758">
    <property type="term" value="F:hexosyltransferase activity"/>
    <property type="evidence" value="ECO:0007669"/>
    <property type="project" value="TreeGrafter"/>
</dbReference>
<keyword evidence="4" id="KW-1185">Reference proteome</keyword>
<evidence type="ECO:0000313" key="4">
    <source>
        <dbReference type="Proteomes" id="UP000198901"/>
    </source>
</evidence>
<dbReference type="Proteomes" id="UP000198901">
    <property type="component" value="Unassembled WGS sequence"/>
</dbReference>
<dbReference type="InterPro" id="IPR004629">
    <property type="entry name" value="WecG_TagA_CpsF"/>
</dbReference>
<dbReference type="EMBL" id="FNGS01000008">
    <property type="protein sequence ID" value="SDM68031.1"/>
    <property type="molecule type" value="Genomic_DNA"/>
</dbReference>
<dbReference type="NCBIfam" id="TIGR00696">
    <property type="entry name" value="wecG_tagA_cpsF"/>
    <property type="match status" value="1"/>
</dbReference>
<dbReference type="PANTHER" id="PTHR34136:SF1">
    <property type="entry name" value="UDP-N-ACETYL-D-MANNOSAMINURONIC ACID TRANSFERASE"/>
    <property type="match status" value="1"/>
</dbReference>
<dbReference type="RefSeq" id="WP_093207144.1">
    <property type="nucleotide sequence ID" value="NZ_FNGS01000008.1"/>
</dbReference>
<gene>
    <name evidence="3" type="ORF">SAMN04488090_3993</name>
</gene>
<accession>A0A1G9V792</accession>
<organism evidence="3 4">
    <name type="scientific">Siphonobacter aquaeclarae</name>
    <dbReference type="NCBI Taxonomy" id="563176"/>
    <lineage>
        <taxon>Bacteria</taxon>
        <taxon>Pseudomonadati</taxon>
        <taxon>Bacteroidota</taxon>
        <taxon>Cytophagia</taxon>
        <taxon>Cytophagales</taxon>
        <taxon>Cytophagaceae</taxon>
        <taxon>Siphonobacter</taxon>
    </lineage>
</organism>
<evidence type="ECO:0000256" key="1">
    <source>
        <dbReference type="ARBA" id="ARBA00022676"/>
    </source>
</evidence>
<reference evidence="3 4" key="1">
    <citation type="submission" date="2016-10" db="EMBL/GenBank/DDBJ databases">
        <authorList>
            <person name="de Groot N.N."/>
        </authorList>
    </citation>
    <scope>NUCLEOTIDE SEQUENCE [LARGE SCALE GENOMIC DNA]</scope>
    <source>
        <strain evidence="3 4">DSM 21668</strain>
    </source>
</reference>
<dbReference type="STRING" id="563176.SAMN04488090_3993"/>
<dbReference type="OrthoDB" id="9771846at2"/>
<dbReference type="AlphaFoldDB" id="A0A1G9V792"/>
<keyword evidence="1" id="KW-0328">Glycosyltransferase</keyword>
<proteinExistence type="predicted"/>
<dbReference type="Pfam" id="PF03808">
    <property type="entry name" value="Glyco_tran_WecG"/>
    <property type="match status" value="1"/>
</dbReference>